<dbReference type="RefSeq" id="WP_023848625.1">
    <property type="nucleotide sequence ID" value="NZ_CP047166.1"/>
</dbReference>
<keyword evidence="5" id="KW-1185">Reference proteome</keyword>
<dbReference type="EMBL" id="CP047166">
    <property type="protein sequence ID" value="QRF64918.1"/>
    <property type="molecule type" value="Genomic_DNA"/>
</dbReference>
<evidence type="ECO:0000256" key="2">
    <source>
        <dbReference type="SAM" id="MobiDB-lite"/>
    </source>
</evidence>
<keyword evidence="3" id="KW-0812">Transmembrane</keyword>
<evidence type="ECO:0000256" key="3">
    <source>
        <dbReference type="SAM" id="Phobius"/>
    </source>
</evidence>
<gene>
    <name evidence="4" type="ORF">GQA70_00475</name>
</gene>
<accession>A0ABX7F3L2</accession>
<feature type="transmembrane region" description="Helical" evidence="3">
    <location>
        <begin position="238"/>
        <end position="261"/>
    </location>
</feature>
<evidence type="ECO:0000313" key="4">
    <source>
        <dbReference type="EMBL" id="QRF64918.1"/>
    </source>
</evidence>
<keyword evidence="1" id="KW-0175">Coiled coil</keyword>
<dbReference type="Proteomes" id="UP000596387">
    <property type="component" value="Chromosome"/>
</dbReference>
<sequence>MARTTRGKSGSGTRRSTASTRRTTPKKSNAAASDDTLASVQDTVKGADTPAAETLTTVEDTYGAEAPDTIKATDTAEGSDGTDTVAASADAADTPVGADASADTSEDTFGAEVSDSVSGGDTLHAGVGAAEADSPAAEADDPVTGADALAAEGTTTVEDTYGIGRDTVAGSDSLSDADTVPEEPVSAAGDDTLDPSRSTTGPEADPAVTVLSGDDTPAAAAPEPRIVEKTVVERRGGFVPMLLGGVIAAGIGFAAGSFVGFGADEEEDPFVAETQSALQAQGDRIATLDASLSDLDSRVSAAESAVGDLDTAPLSTAISGLQDSVASGETGLTDLGTALTALDERLTALEKAPVADTVSPEAIAAYERELENLRSEIAQQSAAIAAEREEIEALAREAMEAEAQADAKAVLAESRAALAELTARAQDGRPFTEPLAVLQENAVAVPDALVASAETGVPTVTALAESFPEPARAALRAARAADTQAGGGLGGFLQSQLGARSVTPREGDDPDAVLSRAEAAVKAGDIATALTELEALPPEAQAELASWTEQAALRRDALDAASALGKDLDNEQGSE</sequence>
<evidence type="ECO:0000313" key="5">
    <source>
        <dbReference type="Proteomes" id="UP000596387"/>
    </source>
</evidence>
<feature type="compositionally biased region" description="Low complexity" evidence="2">
    <location>
        <begin position="125"/>
        <end position="137"/>
    </location>
</feature>
<dbReference type="Gene3D" id="1.10.287.1490">
    <property type="match status" value="1"/>
</dbReference>
<feature type="coiled-coil region" evidence="1">
    <location>
        <begin position="363"/>
        <end position="404"/>
    </location>
</feature>
<name>A0ABX7F3L2_9RHOB</name>
<organism evidence="4 5">
    <name type="scientific">Ponticoccus alexandrii</name>
    <dbReference type="NCBI Taxonomy" id="1943633"/>
    <lineage>
        <taxon>Bacteria</taxon>
        <taxon>Pseudomonadati</taxon>
        <taxon>Pseudomonadota</taxon>
        <taxon>Alphaproteobacteria</taxon>
        <taxon>Rhodobacterales</taxon>
        <taxon>Roseobacteraceae</taxon>
        <taxon>Ponticoccus</taxon>
    </lineage>
</organism>
<keyword evidence="3" id="KW-0472">Membrane</keyword>
<feature type="compositionally biased region" description="Low complexity" evidence="2">
    <location>
        <begin position="79"/>
        <end position="98"/>
    </location>
</feature>
<reference evidence="4 5" key="1">
    <citation type="submission" date="2019-12" db="EMBL/GenBank/DDBJ databases">
        <title>Complete Genome Sequence of a Quorum-Sensing Bacterium,Rhodobacteraceae bacterium C31, Isolated from a marine microalgae symbiotic bacteria.</title>
        <authorList>
            <person name="Zhang Y."/>
        </authorList>
    </citation>
    <scope>NUCLEOTIDE SEQUENCE [LARGE SCALE GENOMIC DNA]</scope>
    <source>
        <strain evidence="4 5">C31</strain>
    </source>
</reference>
<keyword evidence="3" id="KW-1133">Transmembrane helix</keyword>
<evidence type="ECO:0000256" key="1">
    <source>
        <dbReference type="SAM" id="Coils"/>
    </source>
</evidence>
<protein>
    <recommendedName>
        <fullName evidence="6">Mitochondrial inner membrane protein</fullName>
    </recommendedName>
</protein>
<evidence type="ECO:0008006" key="6">
    <source>
        <dbReference type="Google" id="ProtNLM"/>
    </source>
</evidence>
<feature type="compositionally biased region" description="Low complexity" evidence="2">
    <location>
        <begin position="1"/>
        <end position="28"/>
    </location>
</feature>
<feature type="region of interest" description="Disordered" evidence="2">
    <location>
        <begin position="1"/>
        <end position="224"/>
    </location>
</feature>
<proteinExistence type="predicted"/>